<gene>
    <name evidence="1" type="ORF">MtrDRAFT_AC150798g5v2</name>
</gene>
<protein>
    <submittedName>
        <fullName evidence="1">Uncharacterized protein</fullName>
    </submittedName>
</protein>
<dbReference type="AlphaFoldDB" id="Q2HT44"/>
<dbReference type="EMBL" id="AC150798">
    <property type="protein sequence ID" value="ABD33000.1"/>
    <property type="molecule type" value="Genomic_DNA"/>
</dbReference>
<sequence>MSPTNFVSLSSQLLSYPNKRNRSSLLYFSLLNFSLTYFSLTKQKLKDNSL</sequence>
<evidence type="ECO:0000313" key="1">
    <source>
        <dbReference type="EMBL" id="ABD33000.1"/>
    </source>
</evidence>
<reference evidence="1" key="1">
    <citation type="submission" date="2005-04" db="EMBL/GenBank/DDBJ databases">
        <authorList>
            <person name="Town C.D."/>
        </authorList>
    </citation>
    <scope>NUCLEOTIDE SEQUENCE</scope>
</reference>
<accession>Q2HT44</accession>
<proteinExistence type="predicted"/>
<organism evidence="1">
    <name type="scientific">Medicago truncatula</name>
    <name type="common">Barrel medic</name>
    <name type="synonym">Medicago tribuloides</name>
    <dbReference type="NCBI Taxonomy" id="3880"/>
    <lineage>
        <taxon>Eukaryota</taxon>
        <taxon>Viridiplantae</taxon>
        <taxon>Streptophyta</taxon>
        <taxon>Embryophyta</taxon>
        <taxon>Tracheophyta</taxon>
        <taxon>Spermatophyta</taxon>
        <taxon>Magnoliopsida</taxon>
        <taxon>eudicotyledons</taxon>
        <taxon>Gunneridae</taxon>
        <taxon>Pentapetalae</taxon>
        <taxon>rosids</taxon>
        <taxon>fabids</taxon>
        <taxon>Fabales</taxon>
        <taxon>Fabaceae</taxon>
        <taxon>Papilionoideae</taxon>
        <taxon>50 kb inversion clade</taxon>
        <taxon>NPAAA clade</taxon>
        <taxon>Hologalegina</taxon>
        <taxon>IRL clade</taxon>
        <taxon>Trifolieae</taxon>
        <taxon>Medicago</taxon>
    </lineage>
</organism>
<name>Q2HT44_MEDTR</name>
<reference evidence="1" key="2">
    <citation type="submission" date="2007-03" db="EMBL/GenBank/DDBJ databases">
        <authorList>
            <consortium name="The International Medicago Genome Annotation Group"/>
        </authorList>
    </citation>
    <scope>NUCLEOTIDE SEQUENCE</scope>
</reference>